<evidence type="ECO:0000313" key="1">
    <source>
        <dbReference type="EMBL" id="KAJ4705546.1"/>
    </source>
</evidence>
<name>A0ACC1X249_MELAZ</name>
<protein>
    <submittedName>
        <fullName evidence="1">Growth-regulating factor like</fullName>
    </submittedName>
</protein>
<dbReference type="Proteomes" id="UP001164539">
    <property type="component" value="Chromosome 12"/>
</dbReference>
<proteinExistence type="predicted"/>
<organism evidence="1 2">
    <name type="scientific">Melia azedarach</name>
    <name type="common">Chinaberry tree</name>
    <dbReference type="NCBI Taxonomy" id="155640"/>
    <lineage>
        <taxon>Eukaryota</taxon>
        <taxon>Viridiplantae</taxon>
        <taxon>Streptophyta</taxon>
        <taxon>Embryophyta</taxon>
        <taxon>Tracheophyta</taxon>
        <taxon>Spermatophyta</taxon>
        <taxon>Magnoliopsida</taxon>
        <taxon>eudicotyledons</taxon>
        <taxon>Gunneridae</taxon>
        <taxon>Pentapetalae</taxon>
        <taxon>rosids</taxon>
        <taxon>malvids</taxon>
        <taxon>Sapindales</taxon>
        <taxon>Meliaceae</taxon>
        <taxon>Melia</taxon>
    </lineage>
</organism>
<accession>A0ACC1X249</accession>
<reference evidence="1 2" key="1">
    <citation type="journal article" date="2023" name="Science">
        <title>Complex scaffold remodeling in plant triterpene biosynthesis.</title>
        <authorList>
            <person name="De La Pena R."/>
            <person name="Hodgson H."/>
            <person name="Liu J.C."/>
            <person name="Stephenson M.J."/>
            <person name="Martin A.C."/>
            <person name="Owen C."/>
            <person name="Harkess A."/>
            <person name="Leebens-Mack J."/>
            <person name="Jimenez L.E."/>
            <person name="Osbourn A."/>
            <person name="Sattely E.S."/>
        </authorList>
    </citation>
    <scope>NUCLEOTIDE SEQUENCE [LARGE SCALE GENOMIC DNA]</scope>
    <source>
        <strain evidence="2">cv. JPN11</strain>
        <tissue evidence="1">Leaf</tissue>
    </source>
</reference>
<gene>
    <name evidence="1" type="ORF">OWV82_022308</name>
</gene>
<dbReference type="EMBL" id="CM051405">
    <property type="protein sequence ID" value="KAJ4705546.1"/>
    <property type="molecule type" value="Genomic_DNA"/>
</dbReference>
<comment type="caution">
    <text evidence="1">The sequence shown here is derived from an EMBL/GenBank/DDBJ whole genome shotgun (WGS) entry which is preliminary data.</text>
</comment>
<evidence type="ECO:0000313" key="2">
    <source>
        <dbReference type="Proteomes" id="UP001164539"/>
    </source>
</evidence>
<sequence>MRIRRNCCLPPPLSSLHQNDTDALTTNHFPPSLSRSPEKPTVVVSRINGRIISSKGDSANEKKIDSTETESGVTEGMAFTTTSNQSWCEEEKVIPLKKRRMSFERNLISEKEKKTNESDASEEELRCRRSDGKKWRCTSRRVEGYSMCAHHLEREKLSRSRGYRRHRRYNARRNQKTTITEDERKDGKRKKKIMKQVKARSINSLVRNTVPLMLPQTL</sequence>
<keyword evidence="2" id="KW-1185">Reference proteome</keyword>